<sequence>MPRLSNALALIAGIFLLPLIHSLTIHEDLPDGVYQINWLPGAGGGIAAWTWYDVPYDVNITAKKFNGKLPLPVKNHDVYCQQHDHRLENITMVNFTRADDQHKAMAMLANWCEMATYVHKDAMVLALYNDMAYYVCNWDNMYNMLSNAQRCSKAEIYVADAWMDAGCGIDKRAELSIGLWQKTYGRSHRFGDICEKKDTWNGS</sequence>
<name>A0ACC1QJX4_9HYPO</name>
<accession>A0ACC1QJX4</accession>
<comment type="caution">
    <text evidence="1">The sequence shown here is derived from an EMBL/GenBank/DDBJ whole genome shotgun (WGS) entry which is preliminary data.</text>
</comment>
<dbReference type="Proteomes" id="UP001148737">
    <property type="component" value="Unassembled WGS sequence"/>
</dbReference>
<protein>
    <submittedName>
        <fullName evidence="1">Uncharacterized protein</fullName>
    </submittedName>
</protein>
<keyword evidence="2" id="KW-1185">Reference proteome</keyword>
<gene>
    <name evidence="1" type="ORF">NLG97_g8082</name>
</gene>
<evidence type="ECO:0000313" key="2">
    <source>
        <dbReference type="Proteomes" id="UP001148737"/>
    </source>
</evidence>
<organism evidence="1 2">
    <name type="scientific">Lecanicillium saksenae</name>
    <dbReference type="NCBI Taxonomy" id="468837"/>
    <lineage>
        <taxon>Eukaryota</taxon>
        <taxon>Fungi</taxon>
        <taxon>Dikarya</taxon>
        <taxon>Ascomycota</taxon>
        <taxon>Pezizomycotina</taxon>
        <taxon>Sordariomycetes</taxon>
        <taxon>Hypocreomycetidae</taxon>
        <taxon>Hypocreales</taxon>
        <taxon>Cordycipitaceae</taxon>
        <taxon>Lecanicillium</taxon>
    </lineage>
</organism>
<dbReference type="EMBL" id="JANAKD010001351">
    <property type="protein sequence ID" value="KAJ3480378.1"/>
    <property type="molecule type" value="Genomic_DNA"/>
</dbReference>
<proteinExistence type="predicted"/>
<reference evidence="1" key="1">
    <citation type="submission" date="2022-07" db="EMBL/GenBank/DDBJ databases">
        <title>Genome Sequence of Lecanicillium saksenae.</title>
        <authorList>
            <person name="Buettner E."/>
        </authorList>
    </citation>
    <scope>NUCLEOTIDE SEQUENCE</scope>
    <source>
        <strain evidence="1">VT-O1</strain>
    </source>
</reference>
<evidence type="ECO:0000313" key="1">
    <source>
        <dbReference type="EMBL" id="KAJ3480378.1"/>
    </source>
</evidence>